<dbReference type="OrthoDB" id="548867at2759"/>
<dbReference type="GO" id="GO:0016887">
    <property type="term" value="F:ATP hydrolysis activity"/>
    <property type="evidence" value="ECO:0007669"/>
    <property type="project" value="InterPro"/>
</dbReference>
<evidence type="ECO:0000256" key="1">
    <source>
        <dbReference type="ARBA" id="ARBA00010322"/>
    </source>
</evidence>
<dbReference type="InterPro" id="IPR027417">
    <property type="entry name" value="P-loop_NTPase"/>
</dbReference>
<dbReference type="Pfam" id="PF03969">
    <property type="entry name" value="AFG1_ATPase"/>
    <property type="match status" value="1"/>
</dbReference>
<keyword evidence="7" id="KW-1185">Reference proteome</keyword>
<evidence type="ECO:0000313" key="6">
    <source>
        <dbReference type="EMBL" id="PUZ36038.1"/>
    </source>
</evidence>
<protein>
    <recommendedName>
        <fullName evidence="5">AAA+ ATPase domain-containing protein</fullName>
    </recommendedName>
</protein>
<dbReference type="Gramene" id="PUZ36038">
    <property type="protein sequence ID" value="PUZ36038"/>
    <property type="gene ID" value="GQ55_9G007600"/>
</dbReference>
<dbReference type="SUPFAM" id="SSF52540">
    <property type="entry name" value="P-loop containing nucleoside triphosphate hydrolases"/>
    <property type="match status" value="1"/>
</dbReference>
<evidence type="ECO:0000259" key="5">
    <source>
        <dbReference type="SMART" id="SM00382"/>
    </source>
</evidence>
<feature type="domain" description="AAA+ ATPase" evidence="5">
    <location>
        <begin position="132"/>
        <end position="307"/>
    </location>
</feature>
<dbReference type="GO" id="GO:0005524">
    <property type="term" value="F:ATP binding"/>
    <property type="evidence" value="ECO:0007669"/>
    <property type="project" value="UniProtKB-KW"/>
</dbReference>
<organism evidence="6 7">
    <name type="scientific">Panicum hallii var. hallii</name>
    <dbReference type="NCBI Taxonomy" id="1504633"/>
    <lineage>
        <taxon>Eukaryota</taxon>
        <taxon>Viridiplantae</taxon>
        <taxon>Streptophyta</taxon>
        <taxon>Embryophyta</taxon>
        <taxon>Tracheophyta</taxon>
        <taxon>Spermatophyta</taxon>
        <taxon>Magnoliopsida</taxon>
        <taxon>Liliopsida</taxon>
        <taxon>Poales</taxon>
        <taxon>Poaceae</taxon>
        <taxon>PACMAD clade</taxon>
        <taxon>Panicoideae</taxon>
        <taxon>Panicodae</taxon>
        <taxon>Paniceae</taxon>
        <taxon>Panicinae</taxon>
        <taxon>Panicum</taxon>
        <taxon>Panicum sect. Panicum</taxon>
    </lineage>
</organism>
<dbReference type="GO" id="GO:0005739">
    <property type="term" value="C:mitochondrion"/>
    <property type="evidence" value="ECO:0007669"/>
    <property type="project" value="TreeGrafter"/>
</dbReference>
<reference evidence="6 7" key="1">
    <citation type="submission" date="2018-04" db="EMBL/GenBank/DDBJ databases">
        <title>WGS assembly of Panicum hallii var. hallii HAL2.</title>
        <authorList>
            <person name="Lovell J."/>
            <person name="Jenkins J."/>
            <person name="Lowry D."/>
            <person name="Mamidi S."/>
            <person name="Sreedasyam A."/>
            <person name="Weng X."/>
            <person name="Barry K."/>
            <person name="Bonette J."/>
            <person name="Campitelli B."/>
            <person name="Daum C."/>
            <person name="Gordon S."/>
            <person name="Gould B."/>
            <person name="Lipzen A."/>
            <person name="MacQueen A."/>
            <person name="Palacio-Mejia J."/>
            <person name="Plott C."/>
            <person name="Shakirov E."/>
            <person name="Shu S."/>
            <person name="Yoshinaga Y."/>
            <person name="Zane M."/>
            <person name="Rokhsar D."/>
            <person name="Grimwood J."/>
            <person name="Schmutz J."/>
            <person name="Juenger T."/>
        </authorList>
    </citation>
    <scope>NUCLEOTIDE SEQUENCE [LARGE SCALE GENOMIC DNA]</scope>
    <source>
        <strain evidence="7">cv. HAL2</strain>
    </source>
</reference>
<keyword evidence="3" id="KW-0067">ATP-binding</keyword>
<evidence type="ECO:0000256" key="3">
    <source>
        <dbReference type="ARBA" id="ARBA00022840"/>
    </source>
</evidence>
<dbReference type="Gene3D" id="3.40.50.300">
    <property type="entry name" value="P-loop containing nucleotide triphosphate hydrolases"/>
    <property type="match status" value="1"/>
</dbReference>
<dbReference type="NCBIfam" id="NF040713">
    <property type="entry name" value="ZapE"/>
    <property type="match status" value="1"/>
</dbReference>
<dbReference type="PANTHER" id="PTHR12169:SF6">
    <property type="entry name" value="AFG1-LIKE ATPASE"/>
    <property type="match status" value="1"/>
</dbReference>
<evidence type="ECO:0000313" key="7">
    <source>
        <dbReference type="Proteomes" id="UP000244336"/>
    </source>
</evidence>
<gene>
    <name evidence="6" type="ORF">GQ55_9G007600</name>
</gene>
<dbReference type="EMBL" id="CM009757">
    <property type="protein sequence ID" value="PUZ36038.1"/>
    <property type="molecule type" value="Genomic_DNA"/>
</dbReference>
<evidence type="ECO:0000256" key="4">
    <source>
        <dbReference type="SAM" id="Coils"/>
    </source>
</evidence>
<feature type="coiled-coil region" evidence="4">
    <location>
        <begin position="26"/>
        <end position="53"/>
    </location>
</feature>
<dbReference type="Proteomes" id="UP000244336">
    <property type="component" value="Chromosome 9"/>
</dbReference>
<dbReference type="InterPro" id="IPR005654">
    <property type="entry name" value="ATPase_AFG1-like"/>
</dbReference>
<dbReference type="FunFam" id="3.40.50.300:FF:001040">
    <property type="entry name" value="AFG1-like ATPase isoform C"/>
    <property type="match status" value="1"/>
</dbReference>
<sequence length="566" mass="64901">MMIQKGPLTLYRNLVSQGKLTYDSYQENVASELDDLLRRLQQYEMEMEDYHAQLYIWENSREKERRRLLVEEAEDKQRDGVWIDEKRGFLDKLVTRRRRGNIEPGVGKWVSYLNREKKLDKLVGQRPVSPVAPKGLYLYGNVGSGKTMLMDMFYGATEGVIKHRRRFHFHEAMLEIHDHMHDVWKRRDDDKSVQSSAFSWISSLPFDAKIKEWLIGEEKYKQETQQKHILLAVADKFLVDRQANKTGASILCFDEIQTIDVFAVVALSGILSRLLNTGTVLVATSNKAPEDLNQDGMQRDIFLELLSKLDENCNKILVGTEKDYRRLIPTEGSTQVHYFWPVTSDTYSMYEAMWHDITNQIGGDTISVTIPVMFGRSIEIPQSCNGVARFDFEYLCGRPVGAADYIAIARNYHTIFISEIPAMSMKIRDKARRFITLIDELYNHHCRLVCLAASSIDDLFQGTEEGPLFDLESFQFETEAEGTKLRRDVLAEGNVGLRPSTSGLVAILSGQEEMFAFRRAISRLIEMQTPLYLERVQHAHPSFQLQAAPAVARNNRTCVSQCAPSV</sequence>
<dbReference type="PANTHER" id="PTHR12169">
    <property type="entry name" value="ATPASE N2B"/>
    <property type="match status" value="1"/>
</dbReference>
<name>A0A2T7BY72_9POAL</name>
<dbReference type="AlphaFoldDB" id="A0A2T7BY72"/>
<accession>A0A2T7BY72</accession>
<keyword evidence="2" id="KW-0547">Nucleotide-binding</keyword>
<dbReference type="InterPro" id="IPR003593">
    <property type="entry name" value="AAA+_ATPase"/>
</dbReference>
<dbReference type="SMART" id="SM00382">
    <property type="entry name" value="AAA"/>
    <property type="match status" value="1"/>
</dbReference>
<keyword evidence="4" id="KW-0175">Coiled coil</keyword>
<evidence type="ECO:0000256" key="2">
    <source>
        <dbReference type="ARBA" id="ARBA00022741"/>
    </source>
</evidence>
<comment type="similarity">
    <text evidence="1">Belongs to the AFG1 ATPase family.</text>
</comment>
<proteinExistence type="inferred from homology"/>